<evidence type="ECO:0000256" key="1">
    <source>
        <dbReference type="SAM" id="MobiDB-lite"/>
    </source>
</evidence>
<protein>
    <submittedName>
        <fullName evidence="2">Uncharacterized protein</fullName>
    </submittedName>
</protein>
<comment type="caution">
    <text evidence="2">The sequence shown here is derived from an EMBL/GenBank/DDBJ whole genome shotgun (WGS) entry which is preliminary data.</text>
</comment>
<feature type="region of interest" description="Disordered" evidence="1">
    <location>
        <begin position="137"/>
        <end position="161"/>
    </location>
</feature>
<dbReference type="AlphaFoldDB" id="A0A0F9EGP2"/>
<accession>A0A0F9EGP2</accession>
<proteinExistence type="predicted"/>
<organism evidence="2">
    <name type="scientific">marine sediment metagenome</name>
    <dbReference type="NCBI Taxonomy" id="412755"/>
    <lineage>
        <taxon>unclassified sequences</taxon>
        <taxon>metagenomes</taxon>
        <taxon>ecological metagenomes</taxon>
    </lineage>
</organism>
<feature type="non-terminal residue" evidence="2">
    <location>
        <position position="1"/>
    </location>
</feature>
<gene>
    <name evidence="2" type="ORF">LCGC14_2369520</name>
</gene>
<name>A0A0F9EGP2_9ZZZZ</name>
<sequence length="195" mass="20887">HVQRRSSAMTNIEQRITELRNSVTEQIEDGGLDEKAARRLRTDAPQLFKDFNAEITQMGRTEGLMGAVSELLTQAGATMPRANERMSAILNEGMTDPTFVEDVVGAISKAAVAKAREKWDKDERTLVGKNIRDEATAAARTAENPEPLAVPTGATGGGGAGATFKTKAEAATLHVAGKITNARMKQINSDPTIPE</sequence>
<reference evidence="2" key="1">
    <citation type="journal article" date="2015" name="Nature">
        <title>Complex archaea that bridge the gap between prokaryotes and eukaryotes.</title>
        <authorList>
            <person name="Spang A."/>
            <person name="Saw J.H."/>
            <person name="Jorgensen S.L."/>
            <person name="Zaremba-Niedzwiedzka K."/>
            <person name="Martijn J."/>
            <person name="Lind A.E."/>
            <person name="van Eijk R."/>
            <person name="Schleper C."/>
            <person name="Guy L."/>
            <person name="Ettema T.J."/>
        </authorList>
    </citation>
    <scope>NUCLEOTIDE SEQUENCE</scope>
</reference>
<evidence type="ECO:0000313" key="2">
    <source>
        <dbReference type="EMBL" id="KKL29001.1"/>
    </source>
</evidence>
<dbReference type="EMBL" id="LAZR01034894">
    <property type="protein sequence ID" value="KKL29001.1"/>
    <property type="molecule type" value="Genomic_DNA"/>
</dbReference>